<reference evidence="1 2" key="1">
    <citation type="journal article" date="2018" name="Elife">
        <title>Discovery and characterization of a prevalent human gut bacterial enzyme sufficient for the inactivation of a family of plant toxins.</title>
        <authorList>
            <person name="Koppel N."/>
            <person name="Bisanz J.E."/>
            <person name="Pandelia M.E."/>
            <person name="Turnbaugh P.J."/>
            <person name="Balskus E.P."/>
        </authorList>
    </citation>
    <scope>NUCLEOTIDE SEQUENCE [LARGE SCALE GENOMIC DNA]</scope>
    <source>
        <strain evidence="1 2">MR1 #12</strain>
    </source>
</reference>
<dbReference type="RefSeq" id="WP_009305447.1">
    <property type="nucleotide sequence ID" value="NZ_JADNMJ010000005.1"/>
</dbReference>
<organism evidence="1 2">
    <name type="scientific">Eggerthella lenta</name>
    <name type="common">Eubacterium lentum</name>
    <dbReference type="NCBI Taxonomy" id="84112"/>
    <lineage>
        <taxon>Bacteria</taxon>
        <taxon>Bacillati</taxon>
        <taxon>Actinomycetota</taxon>
        <taxon>Coriobacteriia</taxon>
        <taxon>Eggerthellales</taxon>
        <taxon>Eggerthellaceae</taxon>
        <taxon>Eggerthella</taxon>
    </lineage>
</organism>
<dbReference type="Proteomes" id="UP000253752">
    <property type="component" value="Unassembled WGS sequence"/>
</dbReference>
<comment type="caution">
    <text evidence="1">The sequence shown here is derived from an EMBL/GenBank/DDBJ whole genome shotgun (WGS) entry which is preliminary data.</text>
</comment>
<evidence type="ECO:0008006" key="3">
    <source>
        <dbReference type="Google" id="ProtNLM"/>
    </source>
</evidence>
<accession>A0A369NKP1</accession>
<proteinExistence type="predicted"/>
<evidence type="ECO:0000313" key="1">
    <source>
        <dbReference type="EMBL" id="RDB81547.1"/>
    </source>
</evidence>
<sequence length="136" mass="14985">MERYPKQIHVRMSEGEVARAKALASKLDMTLSDLIRCLLQLPDESIEGGARLVVVDRATAVKLSREMRRWGHHYNQAVHALNAIAYYLRANDMDSSDVIEELDRTSGRLVAMQPGIAALRADAEAILGAAMAALGR</sequence>
<dbReference type="AlphaFoldDB" id="A0A369NKP1"/>
<name>A0A369NKP1_EGGLN</name>
<evidence type="ECO:0000313" key="2">
    <source>
        <dbReference type="Proteomes" id="UP000253752"/>
    </source>
</evidence>
<dbReference type="EMBL" id="PPTX01000002">
    <property type="protein sequence ID" value="RDB81547.1"/>
    <property type="molecule type" value="Genomic_DNA"/>
</dbReference>
<gene>
    <name evidence="1" type="ORF">C1872_02410</name>
</gene>
<protein>
    <recommendedName>
        <fullName evidence="3">CopG family transcriptional regulator</fullName>
    </recommendedName>
</protein>